<feature type="region of interest" description="Disordered" evidence="8">
    <location>
        <begin position="305"/>
        <end position="354"/>
    </location>
</feature>
<feature type="domain" description="EF-hand" evidence="9">
    <location>
        <begin position="50"/>
        <end position="85"/>
    </location>
</feature>
<evidence type="ECO:0000259" key="9">
    <source>
        <dbReference type="PROSITE" id="PS50222"/>
    </source>
</evidence>
<keyword evidence="2 7" id="KW-1003">Cell membrane</keyword>
<dbReference type="Gene3D" id="1.10.238.10">
    <property type="entry name" value="EF-hand"/>
    <property type="match status" value="1"/>
</dbReference>
<evidence type="ECO:0000313" key="11">
    <source>
        <dbReference type="Proteomes" id="UP000678393"/>
    </source>
</evidence>
<dbReference type="InterPro" id="IPR011992">
    <property type="entry name" value="EF-hand-dom_pair"/>
</dbReference>
<evidence type="ECO:0000256" key="8">
    <source>
        <dbReference type="SAM" id="MobiDB-lite"/>
    </source>
</evidence>
<feature type="region of interest" description="Disordered" evidence="8">
    <location>
        <begin position="215"/>
        <end position="237"/>
    </location>
</feature>
<dbReference type="InterPro" id="IPR040140">
    <property type="entry name" value="Nkd-like"/>
</dbReference>
<feature type="compositionally biased region" description="Basic and acidic residues" evidence="8">
    <location>
        <begin position="277"/>
        <end position="293"/>
    </location>
</feature>
<dbReference type="PANTHER" id="PTHR22611:SF9">
    <property type="entry name" value="PROTEIN NAKED CUTICLE"/>
    <property type="match status" value="1"/>
</dbReference>
<keyword evidence="11" id="KW-1185">Reference proteome</keyword>
<protein>
    <recommendedName>
        <fullName evidence="7">Protein naked cuticle homolog</fullName>
    </recommendedName>
</protein>
<keyword evidence="3" id="KW-0963">Cytoplasm</keyword>
<evidence type="ECO:0000256" key="2">
    <source>
        <dbReference type="ARBA" id="ARBA00022475"/>
    </source>
</evidence>
<feature type="compositionally biased region" description="Basic and acidic residues" evidence="8">
    <location>
        <begin position="373"/>
        <end position="388"/>
    </location>
</feature>
<evidence type="ECO:0000256" key="3">
    <source>
        <dbReference type="ARBA" id="ARBA00022490"/>
    </source>
</evidence>
<feature type="compositionally biased region" description="Polar residues" evidence="8">
    <location>
        <begin position="108"/>
        <end position="117"/>
    </location>
</feature>
<dbReference type="OrthoDB" id="5953812at2759"/>
<comment type="similarity">
    <text evidence="1 7">Belongs to the NKD family.</text>
</comment>
<gene>
    <name evidence="10" type="ORF">CUNI_LOCUS2364</name>
</gene>
<dbReference type="PROSITE" id="PS50222">
    <property type="entry name" value="EF_HAND_2"/>
    <property type="match status" value="1"/>
</dbReference>
<evidence type="ECO:0000256" key="5">
    <source>
        <dbReference type="ARBA" id="ARBA00022723"/>
    </source>
</evidence>
<dbReference type="EMBL" id="CAJHNH020000304">
    <property type="protein sequence ID" value="CAG5116806.1"/>
    <property type="molecule type" value="Genomic_DNA"/>
</dbReference>
<keyword evidence="4 7" id="KW-0879">Wnt signaling pathway</keyword>
<feature type="region of interest" description="Disordered" evidence="8">
    <location>
        <begin position="108"/>
        <end position="142"/>
    </location>
</feature>
<reference evidence="10" key="1">
    <citation type="submission" date="2021-04" db="EMBL/GenBank/DDBJ databases">
        <authorList>
            <consortium name="Molecular Ecology Group"/>
        </authorList>
    </citation>
    <scope>NUCLEOTIDE SEQUENCE</scope>
</reference>
<dbReference type="GO" id="GO:0005737">
    <property type="term" value="C:cytoplasm"/>
    <property type="evidence" value="ECO:0007669"/>
    <property type="project" value="UniProtKB-SubCell"/>
</dbReference>
<evidence type="ECO:0000256" key="4">
    <source>
        <dbReference type="ARBA" id="ARBA00022687"/>
    </source>
</evidence>
<feature type="compositionally biased region" description="Basic residues" evidence="8">
    <location>
        <begin position="432"/>
        <end position="442"/>
    </location>
</feature>
<sequence>DLPPRKLDTETSKVLKLDHLTIGSHGNNDKKERNKLNIEEFECGLQFESSENAKQEWSVTLYDFDGRGKITKEDLSSLLKALYDAVGSSIRLPPNGAKTLKLRLSVGQDTASQLQHSHNAKSSERSKNTNKPAKNKVQEFSKLNNLTRTQVKCTNENLAQSSAVTIQDYVATQNLDTKNPKSSQQQSGGLHLKPDHQQLAHLVQENMERNQIRQLRRHHSDSRNDGQQHHKRRHRITGTQCPVTTVCAALSATMKAVIAEGGGGGNTGAAGGARPSARTDDTTDDKPKESQDRRNYYLDLAGVESNKSKFQNNPTVPLAGSGCVKTSGGHHRSRSHDVTTGTKTDNGTENNIDNTLLDKCDNIRRESEWLRNKHGRLDQHHPRSKSFDPQEVTGQTRSPKGHQQQPPSDQIRGSRRFRPVSLPGHVPVMVSPHHHRRHRHREKDRDMAMQQVAQWIEREHPWDTKGDQLIVQRHEHHHIHEHHHHHHYHHYYET</sequence>
<evidence type="ECO:0000256" key="6">
    <source>
        <dbReference type="ARBA" id="ARBA00023136"/>
    </source>
</evidence>
<dbReference type="GO" id="GO:0016055">
    <property type="term" value="P:Wnt signaling pathway"/>
    <property type="evidence" value="ECO:0007669"/>
    <property type="project" value="UniProtKB-UniRule"/>
</dbReference>
<proteinExistence type="inferred from homology"/>
<dbReference type="PANTHER" id="PTHR22611">
    <property type="entry name" value="PROTEIN NAKED CUTICLE"/>
    <property type="match status" value="1"/>
</dbReference>
<dbReference type="GO" id="GO:0090090">
    <property type="term" value="P:negative regulation of canonical Wnt signaling pathway"/>
    <property type="evidence" value="ECO:0007669"/>
    <property type="project" value="UniProtKB-ARBA"/>
</dbReference>
<feature type="non-terminal residue" evidence="10">
    <location>
        <position position="494"/>
    </location>
</feature>
<dbReference type="GO" id="GO:0005509">
    <property type="term" value="F:calcium ion binding"/>
    <property type="evidence" value="ECO:0007669"/>
    <property type="project" value="InterPro"/>
</dbReference>
<feature type="compositionally biased region" description="Gly residues" evidence="8">
    <location>
        <begin position="261"/>
        <end position="271"/>
    </location>
</feature>
<comment type="subcellular location">
    <subcellularLocation>
        <location evidence="7">Cell membrane</location>
    </subcellularLocation>
    <subcellularLocation>
        <location evidence="7">Cytoplasm</location>
    </subcellularLocation>
</comment>
<dbReference type="AlphaFoldDB" id="A0A8S3YR61"/>
<comment type="function">
    <text evidence="7">Cell autonomous antagonist of the canonical Wnt signaling pathway.</text>
</comment>
<keyword evidence="5" id="KW-0479">Metal-binding</keyword>
<feature type="region of interest" description="Disordered" evidence="8">
    <location>
        <begin position="373"/>
        <end position="445"/>
    </location>
</feature>
<feature type="region of interest" description="Disordered" evidence="8">
    <location>
        <begin position="261"/>
        <end position="293"/>
    </location>
</feature>
<organism evidence="10 11">
    <name type="scientific">Candidula unifasciata</name>
    <dbReference type="NCBI Taxonomy" id="100452"/>
    <lineage>
        <taxon>Eukaryota</taxon>
        <taxon>Metazoa</taxon>
        <taxon>Spiralia</taxon>
        <taxon>Lophotrochozoa</taxon>
        <taxon>Mollusca</taxon>
        <taxon>Gastropoda</taxon>
        <taxon>Heterobranchia</taxon>
        <taxon>Euthyneura</taxon>
        <taxon>Panpulmonata</taxon>
        <taxon>Eupulmonata</taxon>
        <taxon>Stylommatophora</taxon>
        <taxon>Helicina</taxon>
        <taxon>Helicoidea</taxon>
        <taxon>Geomitridae</taxon>
        <taxon>Candidula</taxon>
    </lineage>
</organism>
<dbReference type="SUPFAM" id="SSF47473">
    <property type="entry name" value="EF-hand"/>
    <property type="match status" value="1"/>
</dbReference>
<keyword evidence="6" id="KW-0472">Membrane</keyword>
<name>A0A8S3YR61_9EUPU</name>
<dbReference type="InterPro" id="IPR002048">
    <property type="entry name" value="EF_hand_dom"/>
</dbReference>
<dbReference type="Proteomes" id="UP000678393">
    <property type="component" value="Unassembled WGS sequence"/>
</dbReference>
<evidence type="ECO:0000256" key="1">
    <source>
        <dbReference type="ARBA" id="ARBA00007081"/>
    </source>
</evidence>
<accession>A0A8S3YR61</accession>
<dbReference type="GO" id="GO:0005886">
    <property type="term" value="C:plasma membrane"/>
    <property type="evidence" value="ECO:0007669"/>
    <property type="project" value="UniProtKB-SubCell"/>
</dbReference>
<evidence type="ECO:0000256" key="7">
    <source>
        <dbReference type="RuleBase" id="RU367060"/>
    </source>
</evidence>
<feature type="compositionally biased region" description="Polar residues" evidence="8">
    <location>
        <begin position="338"/>
        <end position="354"/>
    </location>
</feature>
<comment type="caution">
    <text evidence="10">The sequence shown here is derived from an EMBL/GenBank/DDBJ whole genome shotgun (WGS) entry which is preliminary data.</text>
</comment>
<evidence type="ECO:0000313" key="10">
    <source>
        <dbReference type="EMBL" id="CAG5116806.1"/>
    </source>
</evidence>
<feature type="compositionally biased region" description="Polar residues" evidence="8">
    <location>
        <begin position="392"/>
        <end position="408"/>
    </location>
</feature>